<dbReference type="Proteomes" id="UP000736787">
    <property type="component" value="Unassembled WGS sequence"/>
</dbReference>
<evidence type="ECO:0000313" key="5">
    <source>
        <dbReference type="EMBL" id="KAG3201754.1"/>
    </source>
</evidence>
<dbReference type="AlphaFoldDB" id="A0A329RFD0"/>
<evidence type="ECO:0000313" key="3">
    <source>
        <dbReference type="EMBL" id="KAG2880678.1"/>
    </source>
</evidence>
<dbReference type="OrthoDB" id="101091at2759"/>
<keyword evidence="7" id="KW-1185">Reference proteome</keyword>
<dbReference type="Proteomes" id="UP000251314">
    <property type="component" value="Unassembled WGS sequence"/>
</dbReference>
<dbReference type="EMBL" id="RCMK01002505">
    <property type="protein sequence ID" value="KAG2880678.1"/>
    <property type="molecule type" value="Genomic_DNA"/>
</dbReference>
<evidence type="ECO:0000313" key="4">
    <source>
        <dbReference type="EMBL" id="KAG2958754.1"/>
    </source>
</evidence>
<reference evidence="6 7" key="1">
    <citation type="submission" date="2018-01" db="EMBL/GenBank/DDBJ databases">
        <title>Draft genome of the strawberry crown rot pathogen Phytophthora cactorum.</title>
        <authorList>
            <person name="Armitage A.D."/>
            <person name="Lysoe E."/>
            <person name="Nellist C.F."/>
            <person name="Harrison R.J."/>
            <person name="Brurberg M.B."/>
        </authorList>
    </citation>
    <scope>NUCLEOTIDE SEQUENCE [LARGE SCALE GENOMIC DNA]</scope>
    <source>
        <strain evidence="6 7">10300</strain>
    </source>
</reference>
<dbReference type="EMBL" id="RCMV01002670">
    <property type="protein sequence ID" value="KAG3201754.1"/>
    <property type="molecule type" value="Genomic_DNA"/>
</dbReference>
<dbReference type="Proteomes" id="UP000697107">
    <property type="component" value="Unassembled WGS sequence"/>
</dbReference>
<dbReference type="Proteomes" id="UP000774804">
    <property type="component" value="Unassembled WGS sequence"/>
</dbReference>
<comment type="caution">
    <text evidence="6">The sequence shown here is derived from an EMBL/GenBank/DDBJ whole genome shotgun (WGS) entry which is preliminary data.</text>
</comment>
<dbReference type="EMBL" id="MJFZ01001418">
    <property type="protein sequence ID" value="RAW22122.1"/>
    <property type="molecule type" value="Genomic_DNA"/>
</dbReference>
<evidence type="ECO:0000313" key="1">
    <source>
        <dbReference type="EMBL" id="KAG2825253.1"/>
    </source>
</evidence>
<sequence>MFEGNSFGADTQPSSTPGDTAQVAAAAVNADAVRETAAPMKHSATLADEWRNHSGQSKRVQRNCKVCALQRKDGKRGGTTTSYCDACFDGRPVYLCMKSKNNSTAT</sequence>
<reference evidence="1" key="2">
    <citation type="submission" date="2018-10" db="EMBL/GenBank/DDBJ databases">
        <title>Effector identification in a new, highly contiguous assembly of the strawberry crown rot pathogen Phytophthora cactorum.</title>
        <authorList>
            <person name="Armitage A.D."/>
            <person name="Nellist C.F."/>
            <person name="Bates H."/>
            <person name="Vickerstaff R.J."/>
            <person name="Harrison R.J."/>
        </authorList>
    </citation>
    <scope>NUCLEOTIDE SEQUENCE</scope>
    <source>
        <strain evidence="1">15-7</strain>
        <strain evidence="2">4032</strain>
        <strain evidence="3">4040</strain>
        <strain evidence="4">P415</strain>
        <strain evidence="5">P421</strain>
    </source>
</reference>
<dbReference type="Proteomes" id="UP000735874">
    <property type="component" value="Unassembled WGS sequence"/>
</dbReference>
<evidence type="ECO:0000313" key="7">
    <source>
        <dbReference type="Proteomes" id="UP000251314"/>
    </source>
</evidence>
<dbReference type="EMBL" id="RCMI01002321">
    <property type="protein sequence ID" value="KAG2877262.1"/>
    <property type="molecule type" value="Genomic_DNA"/>
</dbReference>
<protein>
    <submittedName>
        <fullName evidence="6">Uncharacterized protein</fullName>
    </submittedName>
</protein>
<organism evidence="6 7">
    <name type="scientific">Phytophthora cactorum</name>
    <dbReference type="NCBI Taxonomy" id="29920"/>
    <lineage>
        <taxon>Eukaryota</taxon>
        <taxon>Sar</taxon>
        <taxon>Stramenopiles</taxon>
        <taxon>Oomycota</taxon>
        <taxon>Peronosporomycetes</taxon>
        <taxon>Peronosporales</taxon>
        <taxon>Peronosporaceae</taxon>
        <taxon>Phytophthora</taxon>
    </lineage>
</organism>
<gene>
    <name evidence="6" type="ORF">PC110_g21436</name>
    <name evidence="1" type="ORF">PC113_g21932</name>
    <name evidence="2" type="ORF">PC115_g23404</name>
    <name evidence="3" type="ORF">PC117_g26519</name>
    <name evidence="4" type="ORF">PC118_g23363</name>
    <name evidence="5" type="ORF">PC129_g23442</name>
</gene>
<proteinExistence type="predicted"/>
<dbReference type="Proteomes" id="UP000760860">
    <property type="component" value="Unassembled WGS sequence"/>
</dbReference>
<name>A0A329RFD0_9STRA</name>
<evidence type="ECO:0000313" key="6">
    <source>
        <dbReference type="EMBL" id="RAW22122.1"/>
    </source>
</evidence>
<dbReference type="VEuPathDB" id="FungiDB:PC110_g21436"/>
<dbReference type="EMBL" id="RCMG01001522">
    <property type="protein sequence ID" value="KAG2825253.1"/>
    <property type="molecule type" value="Genomic_DNA"/>
</dbReference>
<evidence type="ECO:0000313" key="2">
    <source>
        <dbReference type="EMBL" id="KAG2877262.1"/>
    </source>
</evidence>
<dbReference type="EMBL" id="RCML01002168">
    <property type="protein sequence ID" value="KAG2958754.1"/>
    <property type="molecule type" value="Genomic_DNA"/>
</dbReference>
<accession>A0A329RFD0</accession>